<reference evidence="1 2" key="1">
    <citation type="submission" date="2024-09" db="EMBL/GenBank/DDBJ databases">
        <authorList>
            <person name="Pan X."/>
        </authorList>
    </citation>
    <scope>NUCLEOTIDE SEQUENCE [LARGE SCALE GENOMIC DNA]</scope>
    <source>
        <strain evidence="1 2">B2969</strain>
    </source>
</reference>
<dbReference type="EMBL" id="JBIQWL010000027">
    <property type="protein sequence ID" value="MFH8253307.1"/>
    <property type="molecule type" value="Genomic_DNA"/>
</dbReference>
<comment type="caution">
    <text evidence="1">The sequence shown here is derived from an EMBL/GenBank/DDBJ whole genome shotgun (WGS) entry which is preliminary data.</text>
</comment>
<evidence type="ECO:0000313" key="2">
    <source>
        <dbReference type="Proteomes" id="UP001610861"/>
    </source>
</evidence>
<protein>
    <recommendedName>
        <fullName evidence="3">Transcription factor zinc-finger domain-containing protein</fullName>
    </recommendedName>
</protein>
<organism evidence="1 2">
    <name type="scientific">Microbacterium alkaliflavum</name>
    <dbReference type="NCBI Taxonomy" id="3248839"/>
    <lineage>
        <taxon>Bacteria</taxon>
        <taxon>Bacillati</taxon>
        <taxon>Actinomycetota</taxon>
        <taxon>Actinomycetes</taxon>
        <taxon>Micrococcales</taxon>
        <taxon>Microbacteriaceae</taxon>
        <taxon>Microbacterium</taxon>
    </lineage>
</organism>
<name>A0ABW7QFQ5_9MICO</name>
<keyword evidence="2" id="KW-1185">Reference proteome</keyword>
<evidence type="ECO:0000313" key="1">
    <source>
        <dbReference type="EMBL" id="MFH8253307.1"/>
    </source>
</evidence>
<dbReference type="RefSeq" id="WP_397558730.1">
    <property type="nucleotide sequence ID" value="NZ_JBIQWL010000027.1"/>
</dbReference>
<sequence length="51" mass="5816">MTDRDDDWAGAPRCPQCRRELDWELRATHGHIAIAFVCGVHGEIQVRDTLP</sequence>
<dbReference type="Proteomes" id="UP001610861">
    <property type="component" value="Unassembled WGS sequence"/>
</dbReference>
<evidence type="ECO:0008006" key="3">
    <source>
        <dbReference type="Google" id="ProtNLM"/>
    </source>
</evidence>
<accession>A0ABW7QFQ5</accession>
<proteinExistence type="predicted"/>
<gene>
    <name evidence="1" type="ORF">ACH3VR_23285</name>
</gene>